<proteinExistence type="predicted"/>
<comment type="caution">
    <text evidence="1">The sequence shown here is derived from an EMBL/GenBank/DDBJ whole genome shotgun (WGS) entry which is preliminary data.</text>
</comment>
<organism evidence="1 2">
    <name type="scientific">Aphanomyces euteiches</name>
    <dbReference type="NCBI Taxonomy" id="100861"/>
    <lineage>
        <taxon>Eukaryota</taxon>
        <taxon>Sar</taxon>
        <taxon>Stramenopiles</taxon>
        <taxon>Oomycota</taxon>
        <taxon>Saprolegniomycetes</taxon>
        <taxon>Saprolegniales</taxon>
        <taxon>Verrucalvaceae</taxon>
        <taxon>Aphanomyces</taxon>
    </lineage>
</organism>
<dbReference type="AlphaFoldDB" id="A0A6G0WLJ4"/>
<dbReference type="Proteomes" id="UP000481153">
    <property type="component" value="Unassembled WGS sequence"/>
</dbReference>
<protein>
    <submittedName>
        <fullName evidence="1">Uncharacterized protein</fullName>
    </submittedName>
</protein>
<keyword evidence="2" id="KW-1185">Reference proteome</keyword>
<gene>
    <name evidence="1" type="ORF">Ae201684_013971</name>
</gene>
<evidence type="ECO:0000313" key="2">
    <source>
        <dbReference type="Proteomes" id="UP000481153"/>
    </source>
</evidence>
<evidence type="ECO:0000313" key="1">
    <source>
        <dbReference type="EMBL" id="KAF0728145.1"/>
    </source>
</evidence>
<sequence length="346" mass="38956">MNWRRSRAQGYIWSHHSRRNLLTTIRVKLDRAKVHSTKRQGHRYLAFDVMSSSKDVMCKHCFGLVRSSQPCQCDFHPPLGLFTVLTRQVPRDDLWESTLRTEGKSRSSIDNCFLYMRISSPLPDEDEKRLDGTEVPTTLSHTANIHPGDTLLELPSAYRRVVGHDGHSDSIKPRGGIPEQAVVTTQLNSIRWLGPKTALSKSLPCRPCMRKMNVALGAPMSHTRAMYHPDDQLGSNRDFRHRRRPSNSNLTAIANAQSCCCHADIPSTAVRLLVVIENHKSRQGSSWQIAFPTEHPLRSSHLSLLGISFVVVPPCFRLQATAILMVDASWRHVVLGGVCTFQLSID</sequence>
<name>A0A6G0WLJ4_9STRA</name>
<accession>A0A6G0WLJ4</accession>
<reference evidence="1 2" key="1">
    <citation type="submission" date="2019-07" db="EMBL/GenBank/DDBJ databases">
        <title>Genomics analysis of Aphanomyces spp. identifies a new class of oomycete effector associated with host adaptation.</title>
        <authorList>
            <person name="Gaulin E."/>
        </authorList>
    </citation>
    <scope>NUCLEOTIDE SEQUENCE [LARGE SCALE GENOMIC DNA]</scope>
    <source>
        <strain evidence="1 2">ATCC 201684</strain>
    </source>
</reference>
<dbReference type="EMBL" id="VJMJ01000181">
    <property type="protein sequence ID" value="KAF0728145.1"/>
    <property type="molecule type" value="Genomic_DNA"/>
</dbReference>